<proteinExistence type="predicted"/>
<dbReference type="EMBL" id="BPLQ01013383">
    <property type="protein sequence ID" value="GIY71758.1"/>
    <property type="molecule type" value="Genomic_DNA"/>
</dbReference>
<organism evidence="1 2">
    <name type="scientific">Caerostris darwini</name>
    <dbReference type="NCBI Taxonomy" id="1538125"/>
    <lineage>
        <taxon>Eukaryota</taxon>
        <taxon>Metazoa</taxon>
        <taxon>Ecdysozoa</taxon>
        <taxon>Arthropoda</taxon>
        <taxon>Chelicerata</taxon>
        <taxon>Arachnida</taxon>
        <taxon>Araneae</taxon>
        <taxon>Araneomorphae</taxon>
        <taxon>Entelegynae</taxon>
        <taxon>Araneoidea</taxon>
        <taxon>Araneidae</taxon>
        <taxon>Caerostris</taxon>
    </lineage>
</organism>
<accession>A0AAV4VP01</accession>
<sequence length="93" mass="10688">MSVDEQVLMIRRQDPEMEKMSYAFDKKKYGTTSYKSAQAEVMKKTPLSTGEPTKTQSKYRGLLIITDVLPSNTYRVTQLGKRAKDILTLLQHM</sequence>
<dbReference type="Proteomes" id="UP001054837">
    <property type="component" value="Unassembled WGS sequence"/>
</dbReference>
<reference evidence="1 2" key="1">
    <citation type="submission" date="2021-06" db="EMBL/GenBank/DDBJ databases">
        <title>Caerostris darwini draft genome.</title>
        <authorList>
            <person name="Kono N."/>
            <person name="Arakawa K."/>
        </authorList>
    </citation>
    <scope>NUCLEOTIDE SEQUENCE [LARGE SCALE GENOMIC DNA]</scope>
</reference>
<protein>
    <submittedName>
        <fullName evidence="1">Uncharacterized protein</fullName>
    </submittedName>
</protein>
<evidence type="ECO:0000313" key="2">
    <source>
        <dbReference type="Proteomes" id="UP001054837"/>
    </source>
</evidence>
<name>A0AAV4VP01_9ARAC</name>
<comment type="caution">
    <text evidence="1">The sequence shown here is derived from an EMBL/GenBank/DDBJ whole genome shotgun (WGS) entry which is preliminary data.</text>
</comment>
<keyword evidence="2" id="KW-1185">Reference proteome</keyword>
<dbReference type="AlphaFoldDB" id="A0AAV4VP01"/>
<gene>
    <name evidence="1" type="ORF">CDAR_93141</name>
</gene>
<evidence type="ECO:0000313" key="1">
    <source>
        <dbReference type="EMBL" id="GIY71758.1"/>
    </source>
</evidence>